<keyword evidence="8" id="KW-0539">Nucleus</keyword>
<dbReference type="Proteomes" id="UP001370490">
    <property type="component" value="Unassembled WGS sequence"/>
</dbReference>
<dbReference type="InterPro" id="IPR042617">
    <property type="entry name" value="CTC1-like"/>
</dbReference>
<reference evidence="9 10" key="1">
    <citation type="submission" date="2023-12" db="EMBL/GenBank/DDBJ databases">
        <title>A high-quality genome assembly for Dillenia turbinata (Dilleniales).</title>
        <authorList>
            <person name="Chanderbali A."/>
        </authorList>
    </citation>
    <scope>NUCLEOTIDE SEQUENCE [LARGE SCALE GENOMIC DNA]</scope>
    <source>
        <strain evidence="9">LSX21</strain>
        <tissue evidence="9">Leaf</tissue>
    </source>
</reference>
<dbReference type="GO" id="GO:0003697">
    <property type="term" value="F:single-stranded DNA binding"/>
    <property type="evidence" value="ECO:0007669"/>
    <property type="project" value="TreeGrafter"/>
</dbReference>
<comment type="similarity">
    <text evidence="3">Belongs to the CTC1 family.</text>
</comment>
<accession>A0AAN8ZFA5</accession>
<evidence type="ECO:0000256" key="7">
    <source>
        <dbReference type="ARBA" id="ARBA00023125"/>
    </source>
</evidence>
<keyword evidence="10" id="KW-1185">Reference proteome</keyword>
<evidence type="ECO:0000256" key="5">
    <source>
        <dbReference type="ARBA" id="ARBA00022454"/>
    </source>
</evidence>
<evidence type="ECO:0000313" key="9">
    <source>
        <dbReference type="EMBL" id="KAK6938729.1"/>
    </source>
</evidence>
<evidence type="ECO:0000256" key="4">
    <source>
        <dbReference type="ARBA" id="ARBA00016175"/>
    </source>
</evidence>
<evidence type="ECO:0000256" key="3">
    <source>
        <dbReference type="ARBA" id="ARBA00006332"/>
    </source>
</evidence>
<comment type="caution">
    <text evidence="9">The sequence shown here is derived from an EMBL/GenBank/DDBJ whole genome shotgun (WGS) entry which is preliminary data.</text>
</comment>
<gene>
    <name evidence="9" type="ORF">RJ641_032237</name>
</gene>
<evidence type="ECO:0000256" key="8">
    <source>
        <dbReference type="ARBA" id="ARBA00023242"/>
    </source>
</evidence>
<dbReference type="Pfam" id="PF15491">
    <property type="entry name" value="CTC1_2"/>
    <property type="match status" value="1"/>
</dbReference>
<evidence type="ECO:0000256" key="6">
    <source>
        <dbReference type="ARBA" id="ARBA00022895"/>
    </source>
</evidence>
<dbReference type="GO" id="GO:0010833">
    <property type="term" value="P:telomere maintenance via telomere lengthening"/>
    <property type="evidence" value="ECO:0007669"/>
    <property type="project" value="TreeGrafter"/>
</dbReference>
<dbReference type="PANTHER" id="PTHR14865:SF2">
    <property type="entry name" value="CST COMPLEX SUBUNIT CTC1"/>
    <property type="match status" value="1"/>
</dbReference>
<proteinExistence type="inferred from homology"/>
<keyword evidence="7" id="KW-0238">DNA-binding</keyword>
<evidence type="ECO:0000256" key="1">
    <source>
        <dbReference type="ARBA" id="ARBA00004123"/>
    </source>
</evidence>
<dbReference type="GO" id="GO:0042162">
    <property type="term" value="F:telomeric DNA binding"/>
    <property type="evidence" value="ECO:0007669"/>
    <property type="project" value="TreeGrafter"/>
</dbReference>
<evidence type="ECO:0000256" key="2">
    <source>
        <dbReference type="ARBA" id="ARBA00004574"/>
    </source>
</evidence>
<name>A0AAN8ZFA5_9MAGN</name>
<sequence>MVGSIVLVSGLKKLSRMMFVTAENSMLHIPKLISNFPPKENTTIEGKGEMGLFLGVVSGIYMQGIVVDLDEEVFLLMTNGLLTQFPGLGIDTLVSEKTPVCNTVPQWQSLFGKFIISMEFSPRLWVLLVISCFPKKFSGILSENDILGSKHVAPIYLLQLTDANGSIDVVILDLPSTWNFESMIEAVELLNAIVETRQAGAIIFLTFHGEAYISTGGFEDQQEESLELHSTSDCSRCVSYKRCKTAHRQHCTSSFPFDVPCLGLSFGDSSYLQSKVGHSNPNSEVSLQSELIVQDSTASCSITISDITLQISADVATLLEVKISRTAVSGCMLSEGNMSTMHGIVVAVHEIDCTSPDAHFGTENRKKWLAGFVRIFYALGKEAAPTRFGPGVSATFHRILALRPDEFMLMPMSFIVINSIKEVNAQCKEGSLCLPFSSHRNTVASQATFPSCLISDLFWILECCVYHLLVLERNDTRADILQLTVCSRRPAISILVAVFILDMALYALYSLLHQKPPESDFDNACGTHDLTLFSLDKILKKHGRVMVKSYGSILDSLGQDLFLCYRRHLGFKCHWPFGETSFTNADDRASVQLDGIMPGHWDLLRLASKCRFRRICLGGKSHLDCLLDYFLLGFYGEKLISKDDTSGFYFTSDGFDHGIRLLVVTANVCGCF</sequence>
<keyword evidence="6" id="KW-0779">Telomere</keyword>
<dbReference type="PANTHER" id="PTHR14865">
    <property type="entry name" value="CST COMPLEX SUBUNIT CTC1"/>
    <property type="match status" value="1"/>
</dbReference>
<protein>
    <recommendedName>
        <fullName evidence="4">CST complex subunit CTC1</fullName>
    </recommendedName>
</protein>
<dbReference type="GO" id="GO:1990879">
    <property type="term" value="C:CST complex"/>
    <property type="evidence" value="ECO:0007669"/>
    <property type="project" value="TreeGrafter"/>
</dbReference>
<dbReference type="GO" id="GO:0045740">
    <property type="term" value="P:positive regulation of DNA replication"/>
    <property type="evidence" value="ECO:0007669"/>
    <property type="project" value="TreeGrafter"/>
</dbReference>
<organism evidence="9 10">
    <name type="scientific">Dillenia turbinata</name>
    <dbReference type="NCBI Taxonomy" id="194707"/>
    <lineage>
        <taxon>Eukaryota</taxon>
        <taxon>Viridiplantae</taxon>
        <taxon>Streptophyta</taxon>
        <taxon>Embryophyta</taxon>
        <taxon>Tracheophyta</taxon>
        <taxon>Spermatophyta</taxon>
        <taxon>Magnoliopsida</taxon>
        <taxon>eudicotyledons</taxon>
        <taxon>Gunneridae</taxon>
        <taxon>Pentapetalae</taxon>
        <taxon>Dilleniales</taxon>
        <taxon>Dilleniaceae</taxon>
        <taxon>Dillenia</taxon>
    </lineage>
</organism>
<dbReference type="AlphaFoldDB" id="A0AAN8ZFA5"/>
<keyword evidence="5" id="KW-0158">Chromosome</keyword>
<comment type="subcellular location">
    <subcellularLocation>
        <location evidence="2">Chromosome</location>
        <location evidence="2">Telomere</location>
    </subcellularLocation>
    <subcellularLocation>
        <location evidence="1">Nucleus</location>
    </subcellularLocation>
</comment>
<dbReference type="EMBL" id="JBAMMX010000006">
    <property type="protein sequence ID" value="KAK6938729.1"/>
    <property type="molecule type" value="Genomic_DNA"/>
</dbReference>
<dbReference type="InterPro" id="IPR028262">
    <property type="entry name" value="CTC1_plant"/>
</dbReference>
<evidence type="ECO:0000313" key="10">
    <source>
        <dbReference type="Proteomes" id="UP001370490"/>
    </source>
</evidence>